<name>A0ABN7RN41_OIKDI</name>
<reference evidence="2 3" key="1">
    <citation type="submission" date="2021-04" db="EMBL/GenBank/DDBJ databases">
        <authorList>
            <person name="Bliznina A."/>
        </authorList>
    </citation>
    <scope>NUCLEOTIDE SEQUENCE [LARGE SCALE GENOMIC DNA]</scope>
</reference>
<proteinExistence type="predicted"/>
<accession>A0ABN7RN41</accession>
<evidence type="ECO:0000313" key="2">
    <source>
        <dbReference type="EMBL" id="CAG5079902.1"/>
    </source>
</evidence>
<dbReference type="Proteomes" id="UP001158576">
    <property type="component" value="Chromosome PAR"/>
</dbReference>
<feature type="signal peptide" evidence="1">
    <location>
        <begin position="1"/>
        <end position="17"/>
    </location>
</feature>
<dbReference type="EMBL" id="OU015568">
    <property type="protein sequence ID" value="CAG5079902.1"/>
    <property type="molecule type" value="Genomic_DNA"/>
</dbReference>
<keyword evidence="3" id="KW-1185">Reference proteome</keyword>
<sequence>MKLWSSYSLGLISSVRAFGPQCGLGEVSSIHYCLGTDIPKNKAEKCMIHCDTERYEAFGNDCRCKGQRKCLVVYCHKTDIIEILTMDPTKRPKTTRTQKLRKQKETALDDNLRVTYSPGFEDLHKVSLKSISEDKDIKIMAGNETVPKKSTKKRGMKMLQRLKKIDSEAEKPQRPAKAREKLAKKNSVPEDVLVQAEAKFVKHGKGLFNLESSFRSNPGQCAYLDANLAMGDCKFPLQSGERCRPTCADPRLIPSSPTSNMFIDCTCNSAGTCVTVHDIKCVPGCDEPSEEDLPIGMVPVCPFPLPGGERCNFECVYGSFTQVEKAYGRCNCRGGTCSFINPKASCGPDHSKYCKVPDATLDAHPKARVKCAQENVAVPVLSSFVSAKTDQFCWLECEDGFVWEGDNRQRRNIKRSPQLECDCTKQGCELKAPEGRCVLGALPDF</sequence>
<evidence type="ECO:0000256" key="1">
    <source>
        <dbReference type="SAM" id="SignalP"/>
    </source>
</evidence>
<keyword evidence="1" id="KW-0732">Signal</keyword>
<organism evidence="2 3">
    <name type="scientific">Oikopleura dioica</name>
    <name type="common">Tunicate</name>
    <dbReference type="NCBI Taxonomy" id="34765"/>
    <lineage>
        <taxon>Eukaryota</taxon>
        <taxon>Metazoa</taxon>
        <taxon>Chordata</taxon>
        <taxon>Tunicata</taxon>
        <taxon>Appendicularia</taxon>
        <taxon>Copelata</taxon>
        <taxon>Oikopleuridae</taxon>
        <taxon>Oikopleura</taxon>
    </lineage>
</organism>
<gene>
    <name evidence="2" type="ORF">OKIOD_LOCUS971</name>
</gene>
<evidence type="ECO:0000313" key="3">
    <source>
        <dbReference type="Proteomes" id="UP001158576"/>
    </source>
</evidence>
<protein>
    <submittedName>
        <fullName evidence="2">Oidioi.mRNA.OKI2018_I69.PAR.g9413.t1.cds</fullName>
    </submittedName>
</protein>
<feature type="chain" id="PRO_5045317971" evidence="1">
    <location>
        <begin position="18"/>
        <end position="445"/>
    </location>
</feature>